<evidence type="ECO:0000313" key="4">
    <source>
        <dbReference type="Proteomes" id="UP000677054"/>
    </source>
</evidence>
<dbReference type="InterPro" id="IPR006931">
    <property type="entry name" value="Calcipressin"/>
</dbReference>
<proteinExistence type="inferred from homology"/>
<dbReference type="GO" id="GO:0005737">
    <property type="term" value="C:cytoplasm"/>
    <property type="evidence" value="ECO:0007669"/>
    <property type="project" value="TreeGrafter"/>
</dbReference>
<dbReference type="SUPFAM" id="SSF54928">
    <property type="entry name" value="RNA-binding domain, RBD"/>
    <property type="match status" value="1"/>
</dbReference>
<reference evidence="3" key="1">
    <citation type="submission" date="2020-11" db="EMBL/GenBank/DDBJ databases">
        <authorList>
            <person name="Tran Van P."/>
        </authorList>
    </citation>
    <scope>NUCLEOTIDE SEQUENCE</scope>
</reference>
<dbReference type="PANTHER" id="PTHR10300">
    <property type="entry name" value="CALCIPRESSIN"/>
    <property type="match status" value="1"/>
</dbReference>
<accession>A0A7R8X0F7</accession>
<dbReference type="OrthoDB" id="17212at2759"/>
<dbReference type="FunFam" id="3.30.70.330:FF:000092">
    <property type="entry name" value="Calcipressin-2 isoform 2"/>
    <property type="match status" value="1"/>
</dbReference>
<keyword evidence="4" id="KW-1185">Reference proteome</keyword>
<dbReference type="GO" id="GO:0008597">
    <property type="term" value="F:calcium-dependent protein serine/threonine phosphatase regulator activity"/>
    <property type="evidence" value="ECO:0007669"/>
    <property type="project" value="TreeGrafter"/>
</dbReference>
<dbReference type="GO" id="GO:0003676">
    <property type="term" value="F:nucleic acid binding"/>
    <property type="evidence" value="ECO:0007669"/>
    <property type="project" value="InterPro"/>
</dbReference>
<dbReference type="EMBL" id="CAJPEV010000031">
    <property type="protein sequence ID" value="CAG0879119.1"/>
    <property type="molecule type" value="Genomic_DNA"/>
</dbReference>
<feature type="compositionally biased region" description="Polar residues" evidence="2">
    <location>
        <begin position="7"/>
        <end position="20"/>
    </location>
</feature>
<comment type="similarity">
    <text evidence="1">Belongs to the RCAN family.</text>
</comment>
<sequence>MGVMDTQCDTSANRSRSSTPDAAHDSDELPISLIVTNVSLDVFNSELLKTEFEGLFKEFDPDVLVNYFKSFRRARVLFSDHSKAAEARLYLDGLDVAGSEIKVFFAQVLKKQTSEEEGHLAPPKPDKMFLISPPSSPPVGWEQCHEATPVINYDLISAVTQLAPGEPHEVHKPSENQPGIVVHVCEDPVPNKEKLKILQTRRPRNT</sequence>
<organism evidence="3">
    <name type="scientific">Darwinula stevensoni</name>
    <dbReference type="NCBI Taxonomy" id="69355"/>
    <lineage>
        <taxon>Eukaryota</taxon>
        <taxon>Metazoa</taxon>
        <taxon>Ecdysozoa</taxon>
        <taxon>Arthropoda</taxon>
        <taxon>Crustacea</taxon>
        <taxon>Oligostraca</taxon>
        <taxon>Ostracoda</taxon>
        <taxon>Podocopa</taxon>
        <taxon>Podocopida</taxon>
        <taxon>Darwinulocopina</taxon>
        <taxon>Darwinuloidea</taxon>
        <taxon>Darwinulidae</taxon>
        <taxon>Darwinula</taxon>
    </lineage>
</organism>
<dbReference type="InterPro" id="IPR035979">
    <property type="entry name" value="RBD_domain_sf"/>
</dbReference>
<dbReference type="PANTHER" id="PTHR10300:SF14">
    <property type="entry name" value="PROTEIN SARAH"/>
    <property type="match status" value="1"/>
</dbReference>
<dbReference type="EMBL" id="LR899548">
    <property type="protein sequence ID" value="CAD7240419.1"/>
    <property type="molecule type" value="Genomic_DNA"/>
</dbReference>
<dbReference type="Gene3D" id="3.30.70.330">
    <property type="match status" value="1"/>
</dbReference>
<dbReference type="GO" id="GO:0019722">
    <property type="term" value="P:calcium-mediated signaling"/>
    <property type="evidence" value="ECO:0007669"/>
    <property type="project" value="InterPro"/>
</dbReference>
<dbReference type="AlphaFoldDB" id="A0A7R8X0F7"/>
<dbReference type="GO" id="GO:0005634">
    <property type="term" value="C:nucleus"/>
    <property type="evidence" value="ECO:0007669"/>
    <property type="project" value="TreeGrafter"/>
</dbReference>
<dbReference type="Pfam" id="PF04847">
    <property type="entry name" value="Calcipressin"/>
    <property type="match status" value="1"/>
</dbReference>
<feature type="region of interest" description="Disordered" evidence="2">
    <location>
        <begin position="1"/>
        <end position="24"/>
    </location>
</feature>
<gene>
    <name evidence="3" type="ORF">DSTB1V02_LOCUS443</name>
</gene>
<evidence type="ECO:0000256" key="1">
    <source>
        <dbReference type="ARBA" id="ARBA00008209"/>
    </source>
</evidence>
<dbReference type="GO" id="GO:0007617">
    <property type="term" value="P:mating behavior"/>
    <property type="evidence" value="ECO:0007669"/>
    <property type="project" value="UniProtKB-ARBA"/>
</dbReference>
<evidence type="ECO:0008006" key="5">
    <source>
        <dbReference type="Google" id="ProtNLM"/>
    </source>
</evidence>
<evidence type="ECO:0000313" key="3">
    <source>
        <dbReference type="EMBL" id="CAD7240419.1"/>
    </source>
</evidence>
<dbReference type="InterPro" id="IPR012677">
    <property type="entry name" value="Nucleotide-bd_a/b_plait_sf"/>
</dbReference>
<name>A0A7R8X0F7_9CRUS</name>
<dbReference type="Proteomes" id="UP000677054">
    <property type="component" value="Unassembled WGS sequence"/>
</dbReference>
<evidence type="ECO:0000256" key="2">
    <source>
        <dbReference type="SAM" id="MobiDB-lite"/>
    </source>
</evidence>
<protein>
    <recommendedName>
        <fullName evidence="5">Calcipressin-1</fullName>
    </recommendedName>
</protein>